<gene>
    <name evidence="2" type="ORF">LCGC14_0537300</name>
</gene>
<accession>A0A0F9RTX9</accession>
<proteinExistence type="predicted"/>
<reference evidence="2" key="1">
    <citation type="journal article" date="2015" name="Nature">
        <title>Complex archaea that bridge the gap between prokaryotes and eukaryotes.</title>
        <authorList>
            <person name="Spang A."/>
            <person name="Saw J.H."/>
            <person name="Jorgensen S.L."/>
            <person name="Zaremba-Niedzwiedzka K."/>
            <person name="Martijn J."/>
            <person name="Lind A.E."/>
            <person name="van Eijk R."/>
            <person name="Schleper C."/>
            <person name="Guy L."/>
            <person name="Ettema T.J."/>
        </authorList>
    </citation>
    <scope>NUCLEOTIDE SEQUENCE</scope>
</reference>
<feature type="domain" description="HNH nuclease" evidence="1">
    <location>
        <begin position="93"/>
        <end position="147"/>
    </location>
</feature>
<dbReference type="SMART" id="SM00507">
    <property type="entry name" value="HNHc"/>
    <property type="match status" value="1"/>
</dbReference>
<dbReference type="CDD" id="cd00085">
    <property type="entry name" value="HNHc"/>
    <property type="match status" value="1"/>
</dbReference>
<dbReference type="EMBL" id="LAZR01000711">
    <property type="protein sequence ID" value="KKN59905.1"/>
    <property type="molecule type" value="Genomic_DNA"/>
</dbReference>
<name>A0A0F9RTX9_9ZZZZ</name>
<protein>
    <recommendedName>
        <fullName evidence="1">HNH nuclease domain-containing protein</fullName>
    </recommendedName>
</protein>
<dbReference type="AlphaFoldDB" id="A0A0F9RTX9"/>
<sequence>MKRLDLTRQRFGRWVVLKDAGNEKWGGSQWLCKCDCGTEKIIPRYNLLVSSRSCGCLQKELLSKRAKQFLGNKNPNWKDGIAVGRERGLRYKQWRIKVFKRDDFTCQICGQKGGYKEAHHIYPFGEHADLRFEIWNGITLCKKPCHANIKRKEYKFVGKFLNITTK</sequence>
<organism evidence="2">
    <name type="scientific">marine sediment metagenome</name>
    <dbReference type="NCBI Taxonomy" id="412755"/>
    <lineage>
        <taxon>unclassified sequences</taxon>
        <taxon>metagenomes</taxon>
        <taxon>ecological metagenomes</taxon>
    </lineage>
</organism>
<dbReference type="InterPro" id="IPR003615">
    <property type="entry name" value="HNH_nuc"/>
</dbReference>
<evidence type="ECO:0000313" key="2">
    <source>
        <dbReference type="EMBL" id="KKN59905.1"/>
    </source>
</evidence>
<evidence type="ECO:0000259" key="1">
    <source>
        <dbReference type="SMART" id="SM00507"/>
    </source>
</evidence>
<comment type="caution">
    <text evidence="2">The sequence shown here is derived from an EMBL/GenBank/DDBJ whole genome shotgun (WGS) entry which is preliminary data.</text>
</comment>
<dbReference type="Gene3D" id="1.10.30.50">
    <property type="match status" value="1"/>
</dbReference>